<dbReference type="EMBL" id="BMWE01000006">
    <property type="protein sequence ID" value="GGY17921.1"/>
    <property type="molecule type" value="Genomic_DNA"/>
</dbReference>
<protein>
    <submittedName>
        <fullName evidence="1">Uncharacterized protein</fullName>
    </submittedName>
</protein>
<gene>
    <name evidence="1" type="ORF">GCM10010384_25150</name>
</gene>
<organism evidence="1 2">
    <name type="scientific">Streptomyces djakartensis</name>
    <dbReference type="NCBI Taxonomy" id="68193"/>
    <lineage>
        <taxon>Bacteria</taxon>
        <taxon>Bacillati</taxon>
        <taxon>Actinomycetota</taxon>
        <taxon>Actinomycetes</taxon>
        <taxon>Kitasatosporales</taxon>
        <taxon>Streptomycetaceae</taxon>
        <taxon>Streptomyces</taxon>
    </lineage>
</organism>
<reference evidence="2" key="1">
    <citation type="journal article" date="2019" name="Int. J. Syst. Evol. Microbiol.">
        <title>The Global Catalogue of Microorganisms (GCM) 10K type strain sequencing project: providing services to taxonomists for standard genome sequencing and annotation.</title>
        <authorList>
            <consortium name="The Broad Institute Genomics Platform"/>
            <consortium name="The Broad Institute Genome Sequencing Center for Infectious Disease"/>
            <person name="Wu L."/>
            <person name="Ma J."/>
        </authorList>
    </citation>
    <scope>NUCLEOTIDE SEQUENCE [LARGE SCALE GENOMIC DNA]</scope>
    <source>
        <strain evidence="2">JCM 4957</strain>
    </source>
</reference>
<proteinExistence type="predicted"/>
<comment type="caution">
    <text evidence="1">The sequence shown here is derived from an EMBL/GenBank/DDBJ whole genome shotgun (WGS) entry which is preliminary data.</text>
</comment>
<accession>A0ABQ2ZMZ8</accession>
<evidence type="ECO:0000313" key="2">
    <source>
        <dbReference type="Proteomes" id="UP000653308"/>
    </source>
</evidence>
<sequence length="131" mass="14342">MTDRRAGRLLPWTSPEGKPCYLVGDGTGYVSRLADEIEDVHLAMADDLLAHAAGLLAERRVTSAELHYLALRLTECLRDVKRVAESRGARLPCERELTGEEVGDVAAHFGRGGVRQGVVGHVRQRGGRDVR</sequence>
<evidence type="ECO:0000313" key="1">
    <source>
        <dbReference type="EMBL" id="GGY17921.1"/>
    </source>
</evidence>
<name>A0ABQ2ZMZ8_9ACTN</name>
<dbReference type="Proteomes" id="UP000653308">
    <property type="component" value="Unassembled WGS sequence"/>
</dbReference>
<keyword evidence="2" id="KW-1185">Reference proteome</keyword>